<feature type="compositionally biased region" description="Basic and acidic residues" evidence="1">
    <location>
        <begin position="137"/>
        <end position="156"/>
    </location>
</feature>
<sequence length="156" mass="17286">MFYISVVINGVLRKQNSYKLLERESTKRGLNSGVFGVLQKDTANYLPHPDVASTGATRKAPVVIAETDSEKEREIARDVKTSQRHEAERMADARTAKSAKSSKDKGKSVAEDAPRKKPFVPTQALREKLLGSSIAVEKARLSRESKTDSGKRKRES</sequence>
<evidence type="ECO:0000313" key="2">
    <source>
        <dbReference type="EMBL" id="KAL3701110.1"/>
    </source>
</evidence>
<dbReference type="EMBL" id="JBJQOH010000001">
    <property type="protein sequence ID" value="KAL3701110.1"/>
    <property type="molecule type" value="Genomic_DNA"/>
</dbReference>
<comment type="caution">
    <text evidence="2">The sequence shown here is derived from an EMBL/GenBank/DDBJ whole genome shotgun (WGS) entry which is preliminary data.</text>
</comment>
<name>A0ABD3IF97_9MARC</name>
<gene>
    <name evidence="2" type="ORF">R1sor_019132</name>
</gene>
<evidence type="ECO:0000256" key="1">
    <source>
        <dbReference type="SAM" id="MobiDB-lite"/>
    </source>
</evidence>
<feature type="compositionally biased region" description="Basic and acidic residues" evidence="1">
    <location>
        <begin position="68"/>
        <end position="115"/>
    </location>
</feature>
<accession>A0ABD3IF97</accession>
<dbReference type="Proteomes" id="UP001633002">
    <property type="component" value="Unassembled WGS sequence"/>
</dbReference>
<organism evidence="2 3">
    <name type="scientific">Riccia sorocarpa</name>
    <dbReference type="NCBI Taxonomy" id="122646"/>
    <lineage>
        <taxon>Eukaryota</taxon>
        <taxon>Viridiplantae</taxon>
        <taxon>Streptophyta</taxon>
        <taxon>Embryophyta</taxon>
        <taxon>Marchantiophyta</taxon>
        <taxon>Marchantiopsida</taxon>
        <taxon>Marchantiidae</taxon>
        <taxon>Marchantiales</taxon>
        <taxon>Ricciaceae</taxon>
        <taxon>Riccia</taxon>
    </lineage>
</organism>
<proteinExistence type="predicted"/>
<protein>
    <submittedName>
        <fullName evidence="2">Uncharacterized protein</fullName>
    </submittedName>
</protein>
<keyword evidence="3" id="KW-1185">Reference proteome</keyword>
<feature type="region of interest" description="Disordered" evidence="1">
    <location>
        <begin position="49"/>
        <end position="156"/>
    </location>
</feature>
<dbReference type="AlphaFoldDB" id="A0ABD3IF97"/>
<reference evidence="2 3" key="1">
    <citation type="submission" date="2024-09" db="EMBL/GenBank/DDBJ databases">
        <title>Chromosome-scale assembly of Riccia sorocarpa.</title>
        <authorList>
            <person name="Paukszto L."/>
        </authorList>
    </citation>
    <scope>NUCLEOTIDE SEQUENCE [LARGE SCALE GENOMIC DNA]</scope>
    <source>
        <strain evidence="2">LP-2024</strain>
        <tissue evidence="2">Aerial parts of the thallus</tissue>
    </source>
</reference>
<evidence type="ECO:0000313" key="3">
    <source>
        <dbReference type="Proteomes" id="UP001633002"/>
    </source>
</evidence>